<protein>
    <recommendedName>
        <fullName evidence="7">Protein kinase domain-containing protein</fullName>
    </recommendedName>
</protein>
<dbReference type="InterPro" id="IPR001245">
    <property type="entry name" value="Ser-Thr/Tyr_kinase_cat_dom"/>
</dbReference>
<evidence type="ECO:0000259" key="7">
    <source>
        <dbReference type="PROSITE" id="PS50011"/>
    </source>
</evidence>
<dbReference type="InterPro" id="IPR011990">
    <property type="entry name" value="TPR-like_helical_dom_sf"/>
</dbReference>
<evidence type="ECO:0000256" key="4">
    <source>
        <dbReference type="ARBA" id="ARBA00038101"/>
    </source>
</evidence>
<evidence type="ECO:0000256" key="6">
    <source>
        <dbReference type="SAM" id="MobiDB-lite"/>
    </source>
</evidence>
<gene>
    <name evidence="8" type="ORF">DFQ27_000147</name>
</gene>
<dbReference type="InterPro" id="IPR006597">
    <property type="entry name" value="Sel1-like"/>
</dbReference>
<comment type="similarity">
    <text evidence="4">Belongs to the sel-1 family.</text>
</comment>
<reference evidence="8" key="1">
    <citation type="journal article" date="2020" name="Fungal Divers.">
        <title>Resolving the Mortierellaceae phylogeny through synthesis of multi-gene phylogenetics and phylogenomics.</title>
        <authorList>
            <person name="Vandepol N."/>
            <person name="Liber J."/>
            <person name="Desiro A."/>
            <person name="Na H."/>
            <person name="Kennedy M."/>
            <person name="Barry K."/>
            <person name="Grigoriev I.V."/>
            <person name="Miller A.N."/>
            <person name="O'Donnell K."/>
            <person name="Stajich J.E."/>
            <person name="Bonito G."/>
        </authorList>
    </citation>
    <scope>NUCLEOTIDE SEQUENCE</scope>
    <source>
        <strain evidence="8">BC1065</strain>
    </source>
</reference>
<dbReference type="InterPro" id="IPR008271">
    <property type="entry name" value="Ser/Thr_kinase_AS"/>
</dbReference>
<dbReference type="SMART" id="SM00671">
    <property type="entry name" value="SEL1"/>
    <property type="match status" value="17"/>
</dbReference>
<dbReference type="Gene3D" id="1.25.40.10">
    <property type="entry name" value="Tetratricopeptide repeat domain"/>
    <property type="match status" value="5"/>
</dbReference>
<keyword evidence="1" id="KW-0418">Kinase</keyword>
<dbReference type="SUPFAM" id="SSF81901">
    <property type="entry name" value="HCP-like"/>
    <property type="match status" value="6"/>
</dbReference>
<dbReference type="SUPFAM" id="SSF56112">
    <property type="entry name" value="Protein kinase-like (PK-like)"/>
    <property type="match status" value="1"/>
</dbReference>
<dbReference type="GO" id="GO:0004674">
    <property type="term" value="F:protein serine/threonine kinase activity"/>
    <property type="evidence" value="ECO:0007669"/>
    <property type="project" value="UniProtKB-KW"/>
</dbReference>
<keyword evidence="9" id="KW-1185">Reference proteome</keyword>
<feature type="compositionally biased region" description="Polar residues" evidence="6">
    <location>
        <begin position="389"/>
        <end position="398"/>
    </location>
</feature>
<dbReference type="PANTHER" id="PTHR11102">
    <property type="entry name" value="SEL-1-LIKE PROTEIN"/>
    <property type="match status" value="1"/>
</dbReference>
<dbReference type="PROSITE" id="PS00108">
    <property type="entry name" value="PROTEIN_KINASE_ST"/>
    <property type="match status" value="1"/>
</dbReference>
<evidence type="ECO:0000313" key="8">
    <source>
        <dbReference type="EMBL" id="KAG0249387.1"/>
    </source>
</evidence>
<dbReference type="PROSITE" id="PS50011">
    <property type="entry name" value="PROTEIN_KINASE_DOM"/>
    <property type="match status" value="1"/>
</dbReference>
<dbReference type="PRINTS" id="PR00109">
    <property type="entry name" value="TYRKINASE"/>
</dbReference>
<sequence length="1048" mass="117057">AVLDIGEFIGAGTYGVVFQGRYNTRKAAIKKFRLYQHTTDQVRTIEEEIEMLRHLQYRHIIQFYGVHRQGNEISLVTDFAEGGSLKQAIEDSRVAGWHIKIRIAQEIADGLAYIHHEGILHRDLKSDNVLLTGHMEVKLCDFGLAVIKTSSGGHSTEVMRGTFRWLAPELVLSERPRYSTKSDMYALGMVMWEMASMCTIPFRTMSNNVAVAQAVHGGRREQLPDETPIIYWRWVHLCWKQSPSDRPDAHEMTIMDDVSSERELTNTVGTSVCMLTTNAYEQGTASTSSSSVFSATQEPGAVHPPMDFFSLNRKATLNDVDAQVSLAEMYETGGNGVPNDNEMAFVWYLRAAQQGHVDAMARVGDMYAEGRGTEQSDDEAARWHKQATDQRPNLDSSGSSLRVMMDVLDTNQDRVQARAEIQAAERGDARAQFNVGCMYFSGRGVEESDVEAVKWFTMAASQGHPNAQNNLGVMYENGQGVEQSDVEAVEWYTKAANQGDPDGQSSLGRMYLDGRGVDQSDIEAVKWFTKAADQGDPDGQVNLGVMYSNGRGVKQSHGEAFKWYTKAASQEDPDAQKNLGVMYKYGQGVEQSDVEAVKWFAKAASQGNPTAQYNLGWMYKNGRGVEQSDVEAVKWYTEAASQGNPDGEFSLGWMYFDGRGVEQSEVEAIKWYTKVASQGDPIVQYILGWIYENSRGVAQSDVEAVRWYTESASRGYPAGEFSLGWMYFDGRGVEQSDVEAVKWYTKAANQRNLNAQSNLGWMYEVGRGVEQSDVEAVKWFTKAADRRDPDGMYKLGWMHEHGRGVEQSDVKAVEWYTRAADGGSPDGEFSLGLMYRNGRGVKQCDVRAVKWFTKAASQGNPIAQYNLGWMCETGRGVEQSDVEAVKWYTTAASPRNSNAQSNLGSKYDGVRTVGWDKYISTQGHAYGRGNLASMYELGFGVEASDEHALDLFLRANDKGYPNAHFHVEWLTSSDRRTPRSDSDTVEVNRIGADKGYVAAQHNLGRLYERGRGVRMDKVQACAWYRMAAAQGHEDSQQRMEFLQIQKSA</sequence>
<name>A0A9P6PN41_9FUNG</name>
<dbReference type="Proteomes" id="UP000807716">
    <property type="component" value="Unassembled WGS sequence"/>
</dbReference>
<keyword evidence="1" id="KW-0808">Transferase</keyword>
<comment type="caution">
    <text evidence="8">The sequence shown here is derived from an EMBL/GenBank/DDBJ whole genome shotgun (WGS) entry which is preliminary data.</text>
</comment>
<dbReference type="InterPro" id="IPR017441">
    <property type="entry name" value="Protein_kinase_ATP_BS"/>
</dbReference>
<dbReference type="InterPro" id="IPR000719">
    <property type="entry name" value="Prot_kinase_dom"/>
</dbReference>
<keyword evidence="1" id="KW-0723">Serine/threonine-protein kinase</keyword>
<feature type="region of interest" description="Disordered" evidence="6">
    <location>
        <begin position="371"/>
        <end position="398"/>
    </location>
</feature>
<dbReference type="EMBL" id="JAAAJB010001007">
    <property type="protein sequence ID" value="KAG0249387.1"/>
    <property type="molecule type" value="Genomic_DNA"/>
</dbReference>
<dbReference type="AlphaFoldDB" id="A0A9P6PN41"/>
<dbReference type="InterPro" id="IPR050767">
    <property type="entry name" value="Sel1_AlgK"/>
</dbReference>
<feature type="domain" description="Protein kinase" evidence="7">
    <location>
        <begin position="3"/>
        <end position="258"/>
    </location>
</feature>
<dbReference type="PROSITE" id="PS00107">
    <property type="entry name" value="PROTEIN_KINASE_ATP"/>
    <property type="match status" value="1"/>
</dbReference>
<evidence type="ECO:0000256" key="3">
    <source>
        <dbReference type="ARBA" id="ARBA00022840"/>
    </source>
</evidence>
<proteinExistence type="inferred from homology"/>
<evidence type="ECO:0000313" key="9">
    <source>
        <dbReference type="Proteomes" id="UP000807716"/>
    </source>
</evidence>
<feature type="binding site" evidence="5">
    <location>
        <position position="31"/>
    </location>
    <ligand>
        <name>ATP</name>
        <dbReference type="ChEBI" id="CHEBI:30616"/>
    </ligand>
</feature>
<dbReference type="Pfam" id="PF08238">
    <property type="entry name" value="Sel1"/>
    <property type="match status" value="17"/>
</dbReference>
<dbReference type="SMART" id="SM00220">
    <property type="entry name" value="S_TKc"/>
    <property type="match status" value="1"/>
</dbReference>
<evidence type="ECO:0000256" key="5">
    <source>
        <dbReference type="PROSITE-ProRule" id="PRU10141"/>
    </source>
</evidence>
<keyword evidence="3 5" id="KW-0067">ATP-binding</keyword>
<dbReference type="GO" id="GO:0005524">
    <property type="term" value="F:ATP binding"/>
    <property type="evidence" value="ECO:0007669"/>
    <property type="project" value="UniProtKB-UniRule"/>
</dbReference>
<feature type="compositionally biased region" description="Basic and acidic residues" evidence="6">
    <location>
        <begin position="371"/>
        <end position="388"/>
    </location>
</feature>
<accession>A0A9P6PN41</accession>
<keyword evidence="2 5" id="KW-0547">Nucleotide-binding</keyword>
<dbReference type="PANTHER" id="PTHR11102:SF160">
    <property type="entry name" value="ERAD-ASSOCIATED E3 UBIQUITIN-PROTEIN LIGASE COMPONENT HRD3"/>
    <property type="match status" value="1"/>
</dbReference>
<evidence type="ECO:0000256" key="2">
    <source>
        <dbReference type="ARBA" id="ARBA00022741"/>
    </source>
</evidence>
<dbReference type="InterPro" id="IPR011009">
    <property type="entry name" value="Kinase-like_dom_sf"/>
</dbReference>
<organism evidence="8 9">
    <name type="scientific">Actinomortierella ambigua</name>
    <dbReference type="NCBI Taxonomy" id="1343610"/>
    <lineage>
        <taxon>Eukaryota</taxon>
        <taxon>Fungi</taxon>
        <taxon>Fungi incertae sedis</taxon>
        <taxon>Mucoromycota</taxon>
        <taxon>Mortierellomycotina</taxon>
        <taxon>Mortierellomycetes</taxon>
        <taxon>Mortierellales</taxon>
        <taxon>Mortierellaceae</taxon>
        <taxon>Actinomortierella</taxon>
    </lineage>
</organism>
<feature type="non-terminal residue" evidence="8">
    <location>
        <position position="1"/>
    </location>
</feature>
<evidence type="ECO:0000256" key="1">
    <source>
        <dbReference type="ARBA" id="ARBA00022527"/>
    </source>
</evidence>
<dbReference type="Pfam" id="PF07714">
    <property type="entry name" value="PK_Tyr_Ser-Thr"/>
    <property type="match status" value="1"/>
</dbReference>
<dbReference type="Gene3D" id="1.10.510.10">
    <property type="entry name" value="Transferase(Phosphotransferase) domain 1"/>
    <property type="match status" value="1"/>
</dbReference>
<dbReference type="OrthoDB" id="4062651at2759"/>